<dbReference type="EMBL" id="JADCKQ010000002">
    <property type="protein sequence ID" value="MBI1492594.1"/>
    <property type="molecule type" value="Genomic_DNA"/>
</dbReference>
<sequence>MDVDNSAEDRRIAELTEYLRLLGLDTLAHEISEERFARRIYEAQQIQQKYDFQEHIEHQLQDTIEQRLIAMHGTLFDKSAAYNNIIISFGYAGFFAIWGFINDQLHPWDAALVAVLLGLSLILFVYWTLKISLHNAFSARLMGNALVGDYQTKEEKVEAILAAENRSIEKAIIIQGQWFPVFLVTVILGFGAGVLLLILVLFQVLNIEFSYHDFVFMTLADLIESRGNSL</sequence>
<protein>
    <submittedName>
        <fullName evidence="2">Uncharacterized protein</fullName>
    </submittedName>
</protein>
<dbReference type="AlphaFoldDB" id="A0A8J7LKG4"/>
<keyword evidence="1" id="KW-0812">Transmembrane</keyword>
<feature type="transmembrane region" description="Helical" evidence="1">
    <location>
        <begin position="178"/>
        <end position="205"/>
    </location>
</feature>
<feature type="transmembrane region" description="Helical" evidence="1">
    <location>
        <begin position="81"/>
        <end position="101"/>
    </location>
</feature>
<proteinExistence type="predicted"/>
<evidence type="ECO:0000313" key="2">
    <source>
        <dbReference type="EMBL" id="MBI1492594.1"/>
    </source>
</evidence>
<evidence type="ECO:0000256" key="1">
    <source>
        <dbReference type="SAM" id="Phobius"/>
    </source>
</evidence>
<organism evidence="2 3">
    <name type="scientific">Halocynthiibacter styelae</name>
    <dbReference type="NCBI Taxonomy" id="2761955"/>
    <lineage>
        <taxon>Bacteria</taxon>
        <taxon>Pseudomonadati</taxon>
        <taxon>Pseudomonadota</taxon>
        <taxon>Alphaproteobacteria</taxon>
        <taxon>Rhodobacterales</taxon>
        <taxon>Paracoccaceae</taxon>
        <taxon>Halocynthiibacter</taxon>
    </lineage>
</organism>
<keyword evidence="1" id="KW-0472">Membrane</keyword>
<keyword evidence="1" id="KW-1133">Transmembrane helix</keyword>
<accession>A0A8J7LKG4</accession>
<dbReference type="Proteomes" id="UP000640583">
    <property type="component" value="Unassembled WGS sequence"/>
</dbReference>
<name>A0A8J7LKG4_9RHOB</name>
<keyword evidence="3" id="KW-1185">Reference proteome</keyword>
<feature type="transmembrane region" description="Helical" evidence="1">
    <location>
        <begin position="107"/>
        <end position="129"/>
    </location>
</feature>
<dbReference type="RefSeq" id="WP_228847514.1">
    <property type="nucleotide sequence ID" value="NZ_JADCKQ010000002.1"/>
</dbReference>
<reference evidence="2" key="1">
    <citation type="submission" date="2020-10" db="EMBL/GenBank/DDBJ databases">
        <title>Paenihalocynthiibacter styelae gen. nov., sp. nov., isolated from stalked sea squirt Styela clava.</title>
        <authorList>
            <person name="Kim Y.-O."/>
            <person name="Yoon J.-H."/>
        </authorList>
    </citation>
    <scope>NUCLEOTIDE SEQUENCE</scope>
    <source>
        <strain evidence="2">MYP1-1</strain>
    </source>
</reference>
<gene>
    <name evidence="2" type="ORF">H1D41_02980</name>
</gene>
<comment type="caution">
    <text evidence="2">The sequence shown here is derived from an EMBL/GenBank/DDBJ whole genome shotgun (WGS) entry which is preliminary data.</text>
</comment>
<evidence type="ECO:0000313" key="3">
    <source>
        <dbReference type="Proteomes" id="UP000640583"/>
    </source>
</evidence>